<dbReference type="RefSeq" id="WP_037049680.1">
    <property type="nucleotide sequence ID" value="NZ_BAAAUZ010000040.1"/>
</dbReference>
<dbReference type="GO" id="GO:0005886">
    <property type="term" value="C:plasma membrane"/>
    <property type="evidence" value="ECO:0007669"/>
    <property type="project" value="UniProtKB-SubCell"/>
</dbReference>
<protein>
    <recommendedName>
        <fullName evidence="3">RCK N-terminal domain-containing protein</fullName>
    </recommendedName>
</protein>
<feature type="domain" description="RCK N-terminal" evidence="3">
    <location>
        <begin position="161"/>
        <end position="285"/>
    </location>
</feature>
<dbReference type="Proteomes" id="UP001143463">
    <property type="component" value="Unassembled WGS sequence"/>
</dbReference>
<name>A0A9W6L5W7_9PSEU</name>
<reference evidence="4" key="2">
    <citation type="submission" date="2023-01" db="EMBL/GenBank/DDBJ databases">
        <authorList>
            <person name="Sun Q."/>
            <person name="Evtushenko L."/>
        </authorList>
    </citation>
    <scope>NUCLEOTIDE SEQUENCE</scope>
    <source>
        <strain evidence="4">VKM Ac-1069</strain>
    </source>
</reference>
<dbReference type="AlphaFoldDB" id="A0A9W6L5W7"/>
<feature type="transmembrane region" description="Helical" evidence="2">
    <location>
        <begin position="115"/>
        <end position="139"/>
    </location>
</feature>
<feature type="transmembrane region" description="Helical" evidence="2">
    <location>
        <begin position="54"/>
        <end position="72"/>
    </location>
</feature>
<organism evidence="4 5">
    <name type="scientific">Pseudonocardia halophobica</name>
    <dbReference type="NCBI Taxonomy" id="29401"/>
    <lineage>
        <taxon>Bacteria</taxon>
        <taxon>Bacillati</taxon>
        <taxon>Actinomycetota</taxon>
        <taxon>Actinomycetes</taxon>
        <taxon>Pseudonocardiales</taxon>
        <taxon>Pseudonocardiaceae</taxon>
        <taxon>Pseudonocardia</taxon>
    </lineage>
</organism>
<dbReference type="PANTHER" id="PTHR43833">
    <property type="entry name" value="POTASSIUM CHANNEL PROTEIN 2-RELATED-RELATED"/>
    <property type="match status" value="1"/>
</dbReference>
<keyword evidence="2" id="KW-0812">Transmembrane</keyword>
<dbReference type="InterPro" id="IPR013099">
    <property type="entry name" value="K_chnl_dom"/>
</dbReference>
<comment type="subcellular location">
    <subcellularLocation>
        <location evidence="1">Cell membrane</location>
        <topology evidence="1">Multi-pass membrane protein</topology>
    </subcellularLocation>
</comment>
<comment type="caution">
    <text evidence="4">The sequence shown here is derived from an EMBL/GenBank/DDBJ whole genome shotgun (WGS) entry which is preliminary data.</text>
</comment>
<keyword evidence="5" id="KW-1185">Reference proteome</keyword>
<evidence type="ECO:0000313" key="4">
    <source>
        <dbReference type="EMBL" id="GLL13653.1"/>
    </source>
</evidence>
<dbReference type="PROSITE" id="PS51201">
    <property type="entry name" value="RCK_N"/>
    <property type="match status" value="1"/>
</dbReference>
<keyword evidence="2" id="KW-1133">Transmembrane helix</keyword>
<dbReference type="SUPFAM" id="SSF51735">
    <property type="entry name" value="NAD(P)-binding Rossmann-fold domains"/>
    <property type="match status" value="2"/>
</dbReference>
<dbReference type="InterPro" id="IPR050721">
    <property type="entry name" value="Trk_Ktr_HKT_K-transport"/>
</dbReference>
<dbReference type="InterPro" id="IPR003148">
    <property type="entry name" value="RCK_N"/>
</dbReference>
<evidence type="ECO:0000259" key="3">
    <source>
        <dbReference type="PROSITE" id="PS51201"/>
    </source>
</evidence>
<accession>A0A9W6L5W7</accession>
<sequence>MGNPLLSFWMRLLGQDEEPGPRGPSRRLRRRIPMASAVEAEATIFLILRRMRAPLIVLITIFAVSVLGLTLVPGQDATGAPYRMSFFDAFYFMSYTASTIGFGELPNTFTPAQRLWVTATIYLTVIGWAYAVGTLLALLQDRAFRRAIALQHFTRKVKRLREPFLLIVGHGRTGELLCRAFDALGKRVVVIDVAEDRIDALELGSYHGDVPGLVADARDPGHLGVAGLRNLRCEAVVALTNDDEANLAVAMTAALLRPDLPVVARTVSPAIAERMQAFGSPTVVNPFNRFGDHLRIAMRSPASYQLMTWLESGPGAELPKRGRPPAEGHWVVCGYGRFGREVTADLRAEGLDVTVVEPRATAPEAGDGITTVEGSGVDPAVLVRAGVAGAVGFVAGTDNDTTNLSMVSDARRLNRSIFVAARQNRAASAPLFAAMEINSLLVPAEVVAHEVFAQLSTPLLWRFLQGVPQQGDAWAADLIRRVTSDCGRRMPALWKIRLNRSETPTLLGWLASGEARLGDVLRDPERRENRLGITVLMVLRRDADGTEECVMGPDDGFVLAPDDELLLLGATPARRGLDVTLLVDAAREYVQTGRRVPAGWVWRKLTRAGRD</sequence>
<gene>
    <name evidence="4" type="ORF">GCM10017577_47970</name>
</gene>
<dbReference type="PANTHER" id="PTHR43833:SF11">
    <property type="entry name" value="VOLTAGE-GATED POTASSIUM CHANNEL KCH"/>
    <property type="match status" value="1"/>
</dbReference>
<proteinExistence type="predicted"/>
<dbReference type="Pfam" id="PF02254">
    <property type="entry name" value="TrkA_N"/>
    <property type="match status" value="2"/>
</dbReference>
<evidence type="ECO:0000313" key="5">
    <source>
        <dbReference type="Proteomes" id="UP001143463"/>
    </source>
</evidence>
<reference evidence="4" key="1">
    <citation type="journal article" date="2014" name="Int. J. Syst. Evol. Microbiol.">
        <title>Complete genome sequence of Corynebacterium casei LMG S-19264T (=DSM 44701T), isolated from a smear-ripened cheese.</title>
        <authorList>
            <consortium name="US DOE Joint Genome Institute (JGI-PGF)"/>
            <person name="Walter F."/>
            <person name="Albersmeier A."/>
            <person name="Kalinowski J."/>
            <person name="Ruckert C."/>
        </authorList>
    </citation>
    <scope>NUCLEOTIDE SEQUENCE</scope>
    <source>
        <strain evidence="4">VKM Ac-1069</strain>
    </source>
</reference>
<dbReference type="Pfam" id="PF07885">
    <property type="entry name" value="Ion_trans_2"/>
    <property type="match status" value="1"/>
</dbReference>
<dbReference type="EMBL" id="BSFQ01000023">
    <property type="protein sequence ID" value="GLL13653.1"/>
    <property type="molecule type" value="Genomic_DNA"/>
</dbReference>
<evidence type="ECO:0000256" key="2">
    <source>
        <dbReference type="SAM" id="Phobius"/>
    </source>
</evidence>
<keyword evidence="2" id="KW-0472">Membrane</keyword>
<dbReference type="GO" id="GO:0006813">
    <property type="term" value="P:potassium ion transport"/>
    <property type="evidence" value="ECO:0007669"/>
    <property type="project" value="InterPro"/>
</dbReference>
<dbReference type="Gene3D" id="3.40.50.720">
    <property type="entry name" value="NAD(P)-binding Rossmann-like Domain"/>
    <property type="match status" value="2"/>
</dbReference>
<dbReference type="SUPFAM" id="SSF81324">
    <property type="entry name" value="Voltage-gated potassium channels"/>
    <property type="match status" value="1"/>
</dbReference>
<dbReference type="Gene3D" id="1.10.287.70">
    <property type="match status" value="1"/>
</dbReference>
<evidence type="ECO:0000256" key="1">
    <source>
        <dbReference type="ARBA" id="ARBA00004651"/>
    </source>
</evidence>
<dbReference type="InterPro" id="IPR036291">
    <property type="entry name" value="NAD(P)-bd_dom_sf"/>
</dbReference>
<feature type="transmembrane region" description="Helical" evidence="2">
    <location>
        <begin position="84"/>
        <end position="103"/>
    </location>
</feature>